<evidence type="ECO:0000313" key="3">
    <source>
        <dbReference type="Proteomes" id="UP000629098"/>
    </source>
</evidence>
<sequence length="394" mass="42088">MGTSQSASAQLNLGNHGVQPGLESEYLQYQLSGSDLSKMRSIPACDVGFGLSCNKTGTVLQELVEKNNGSSYRDLLLRAAGGQENYDKFANFYGNNPNLPQVPYASFWQNDSTHIMDGYQYLLGQTLSRNPVEGLGLVTKNFSWAPLSGTNDALSLRSGLVNLKLSYGRLLLEEVAKIPNIEQQIQSLDLSPKMKEFYQQTLSQGIEALNKGDETQLQQSIFHVLSHPYTLEGGEWGRPIIGIGKELTALVGEGLPGESFLASPLALLEGDAIAIDLPAGIGGDVFVTEGEDFPGWLAGGPLALLLLLFLNGDNSSLPVPVANIIGDIAPNIVGGGGDSGVPDTVGSKPPGNEVQSVPEPSTVKSLFLLVITLCMLSYQQRHKLAKVQAIQFGD</sequence>
<proteinExistence type="predicted"/>
<gene>
    <name evidence="2" type="ORF">ICL16_07130</name>
</gene>
<protein>
    <submittedName>
        <fullName evidence="2">Uncharacterized protein</fullName>
    </submittedName>
</protein>
<evidence type="ECO:0000256" key="1">
    <source>
        <dbReference type="SAM" id="MobiDB-lite"/>
    </source>
</evidence>
<organism evidence="2 3">
    <name type="scientific">Iningainema tapete BLCC-T55</name>
    <dbReference type="NCBI Taxonomy" id="2748662"/>
    <lineage>
        <taxon>Bacteria</taxon>
        <taxon>Bacillati</taxon>
        <taxon>Cyanobacteriota</taxon>
        <taxon>Cyanophyceae</taxon>
        <taxon>Nostocales</taxon>
        <taxon>Scytonemataceae</taxon>
        <taxon>Iningainema tapete</taxon>
    </lineage>
</organism>
<reference evidence="2" key="1">
    <citation type="submission" date="2020-09" db="EMBL/GenBank/DDBJ databases">
        <title>Iningainema tapete sp. nov. (Scytonemataceae, Cyanobacteria) from greenhouses in central Florida (USA) produces two types of nodularin with biosynthetic potential for microcystin-LR and anabaenopeptins.</title>
        <authorList>
            <person name="Berthold D.E."/>
            <person name="Lefler F.W."/>
            <person name="Huang I.-S."/>
            <person name="Abdulla H."/>
            <person name="Zimba P.V."/>
            <person name="Laughinghouse H.D. IV."/>
        </authorList>
    </citation>
    <scope>NUCLEOTIDE SEQUENCE</scope>
    <source>
        <strain evidence="2">BLCCT55</strain>
    </source>
</reference>
<evidence type="ECO:0000313" key="2">
    <source>
        <dbReference type="EMBL" id="MBD2771871.1"/>
    </source>
</evidence>
<dbReference type="EMBL" id="JACXAE010000029">
    <property type="protein sequence ID" value="MBD2771871.1"/>
    <property type="molecule type" value="Genomic_DNA"/>
</dbReference>
<accession>A0A8J7C6D3</accession>
<name>A0A8J7C6D3_9CYAN</name>
<keyword evidence="3" id="KW-1185">Reference proteome</keyword>
<dbReference type="Proteomes" id="UP000629098">
    <property type="component" value="Unassembled WGS sequence"/>
</dbReference>
<comment type="caution">
    <text evidence="2">The sequence shown here is derived from an EMBL/GenBank/DDBJ whole genome shotgun (WGS) entry which is preliminary data.</text>
</comment>
<dbReference type="AlphaFoldDB" id="A0A8J7C6D3"/>
<feature type="region of interest" description="Disordered" evidence="1">
    <location>
        <begin position="339"/>
        <end position="358"/>
    </location>
</feature>